<name>A0A2T9JPM4_9CAUL</name>
<evidence type="ECO:0000313" key="3">
    <source>
        <dbReference type="Proteomes" id="UP000244913"/>
    </source>
</evidence>
<dbReference type="AlphaFoldDB" id="A0A2T9JPM4"/>
<organism evidence="2 3">
    <name type="scientific">Caulobacter radicis</name>
    <dbReference type="NCBI Taxonomy" id="2172650"/>
    <lineage>
        <taxon>Bacteria</taxon>
        <taxon>Pseudomonadati</taxon>
        <taxon>Pseudomonadota</taxon>
        <taxon>Alphaproteobacteria</taxon>
        <taxon>Caulobacterales</taxon>
        <taxon>Caulobacteraceae</taxon>
        <taxon>Caulobacter</taxon>
    </lineage>
</organism>
<proteinExistence type="predicted"/>
<keyword evidence="3" id="KW-1185">Reference proteome</keyword>
<gene>
    <name evidence="2" type="ORF">DDF65_06805</name>
</gene>
<dbReference type="InterPro" id="IPR011086">
    <property type="entry name" value="DUF1521"/>
</dbReference>
<accession>A0A2T9JPM4</accession>
<dbReference type="EMBL" id="QDKP01000020">
    <property type="protein sequence ID" value="PVM85660.1"/>
    <property type="molecule type" value="Genomic_DNA"/>
</dbReference>
<comment type="caution">
    <text evidence="2">The sequence shown here is derived from an EMBL/GenBank/DDBJ whole genome shotgun (WGS) entry which is preliminary data.</text>
</comment>
<dbReference type="Proteomes" id="UP000244913">
    <property type="component" value="Unassembled WGS sequence"/>
</dbReference>
<evidence type="ECO:0000313" key="2">
    <source>
        <dbReference type="EMBL" id="PVM85660.1"/>
    </source>
</evidence>
<reference evidence="2 3" key="1">
    <citation type="submission" date="2018-04" db="EMBL/GenBank/DDBJ databases">
        <title>The genome sequence of Caulobacter sp. 736.</title>
        <authorList>
            <person name="Gao J."/>
            <person name="Sun J."/>
        </authorList>
    </citation>
    <scope>NUCLEOTIDE SEQUENCE [LARGE SCALE GENOMIC DNA]</scope>
    <source>
        <strain evidence="2 3">736</strain>
    </source>
</reference>
<evidence type="ECO:0000259" key="1">
    <source>
        <dbReference type="Pfam" id="PF07481"/>
    </source>
</evidence>
<sequence length="301" mass="31496">MPQLSGPPRLAPPFVAGRNRRLSDRAGVGAMTTINSALNTAVNAAILTGVSAGLGQSLKTFGAMQFTLGAMVAGLFQPAPAQPKFSATMPEAGKAEIDIGDGYTLSINEANSEITVRDADGNATRIWGDPHVDYNGKHIGDFWGTTTFQLENGTKITINTEKSTWNDMTYAEQVVITRGDQALVVDGVSELTKGDLSVSVSTDGRALDAAHDDGFVIHENDASSTGWTSSITGGDVGQADFNLTKPGMEPVREALEAFNSSLGLMLTGWLLGVGVAALAEGSTEATTTNAKAAERFPLLNF</sequence>
<protein>
    <recommendedName>
        <fullName evidence="1">DUF1521 domain-containing protein</fullName>
    </recommendedName>
</protein>
<feature type="domain" description="DUF1521" evidence="1">
    <location>
        <begin position="89"/>
        <end position="248"/>
    </location>
</feature>
<dbReference type="Pfam" id="PF07481">
    <property type="entry name" value="DUF1521"/>
    <property type="match status" value="1"/>
</dbReference>